<keyword evidence="3" id="KW-1185">Reference proteome</keyword>
<evidence type="ECO:0000256" key="1">
    <source>
        <dbReference type="SAM" id="MobiDB-lite"/>
    </source>
</evidence>
<comment type="caution">
    <text evidence="2">The sequence shown here is derived from an EMBL/GenBank/DDBJ whole genome shotgun (WGS) entry which is preliminary data.</text>
</comment>
<gene>
    <name evidence="2" type="ORF">I551_2197</name>
</gene>
<dbReference type="Proteomes" id="UP000020681">
    <property type="component" value="Unassembled WGS sequence"/>
</dbReference>
<sequence length="95" mass="10539">MNFDQMPSHVAEMVRTVNLIGARGKAKDVQVSLPRNLAHWPGFLVLYYAALRPLHDDGSLLTAIDAVLADGRRRGSRSVVHSGRPSRLTPKPRQQ</sequence>
<feature type="compositionally biased region" description="Low complexity" evidence="1">
    <location>
        <begin position="77"/>
        <end position="87"/>
    </location>
</feature>
<evidence type="ECO:0000313" key="2">
    <source>
        <dbReference type="EMBL" id="EUA91361.1"/>
    </source>
</evidence>
<proteinExistence type="predicted"/>
<name>A0ABP3ANW6_MYCUL</name>
<accession>A0ABP3ANW6</accession>
<feature type="region of interest" description="Disordered" evidence="1">
    <location>
        <begin position="72"/>
        <end position="95"/>
    </location>
</feature>
<organism evidence="2 3">
    <name type="scientific">Mycobacterium ulcerans str. Harvey</name>
    <dbReference type="NCBI Taxonomy" id="1299332"/>
    <lineage>
        <taxon>Bacteria</taxon>
        <taxon>Bacillati</taxon>
        <taxon>Actinomycetota</taxon>
        <taxon>Actinomycetes</taxon>
        <taxon>Mycobacteriales</taxon>
        <taxon>Mycobacteriaceae</taxon>
        <taxon>Mycobacterium</taxon>
        <taxon>Mycobacterium ulcerans group</taxon>
    </lineage>
</organism>
<reference evidence="2 3" key="1">
    <citation type="submission" date="2014-01" db="EMBL/GenBank/DDBJ databases">
        <authorList>
            <person name="Dobos K."/>
            <person name="Lenaerts A."/>
            <person name="Ordway D."/>
            <person name="DeGroote M.A."/>
            <person name="Parker T."/>
            <person name="Sizemore C."/>
            <person name="Tallon L.J."/>
            <person name="Sadzewicz L.K."/>
            <person name="Sengamalay N."/>
            <person name="Fraser C.M."/>
            <person name="Hine E."/>
            <person name="Shefchek K.A."/>
            <person name="Das S.P."/>
            <person name="Tettelin H."/>
        </authorList>
    </citation>
    <scope>NUCLEOTIDE SEQUENCE [LARGE SCALE GENOMIC DNA]</scope>
    <source>
        <strain evidence="2 3">Harvey</strain>
    </source>
</reference>
<dbReference type="EMBL" id="JAOL01000090">
    <property type="protein sequence ID" value="EUA91361.1"/>
    <property type="molecule type" value="Genomic_DNA"/>
</dbReference>
<protein>
    <submittedName>
        <fullName evidence="2">Uncharacterized protein</fullName>
    </submittedName>
</protein>
<evidence type="ECO:0000313" key="3">
    <source>
        <dbReference type="Proteomes" id="UP000020681"/>
    </source>
</evidence>